<evidence type="ECO:0008006" key="3">
    <source>
        <dbReference type="Google" id="ProtNLM"/>
    </source>
</evidence>
<organism evidence="1 2">
    <name type="scientific">Hydrogeniiclostridium mannosilyticum</name>
    <dbReference type="NCBI Taxonomy" id="2764322"/>
    <lineage>
        <taxon>Bacteria</taxon>
        <taxon>Bacillati</taxon>
        <taxon>Bacillota</taxon>
        <taxon>Clostridia</taxon>
        <taxon>Eubacteriales</taxon>
        <taxon>Acutalibacteraceae</taxon>
        <taxon>Hydrogeniiclostridium</taxon>
    </lineage>
</organism>
<dbReference type="Proteomes" id="UP000249377">
    <property type="component" value="Unassembled WGS sequence"/>
</dbReference>
<dbReference type="AlphaFoldDB" id="A0A328UJD4"/>
<reference evidence="1 2" key="1">
    <citation type="submission" date="2018-06" db="EMBL/GenBank/DDBJ databases">
        <title>Noncontiguous genome sequence of Ruminococcaceae bacterium ASD2818.</title>
        <authorList>
            <person name="Chaplin A.V."/>
            <person name="Sokolova S.R."/>
            <person name="Kochetkova T.O."/>
            <person name="Goltsov A.Y."/>
            <person name="Trofimov D.Y."/>
            <person name="Efimov B.A."/>
        </authorList>
    </citation>
    <scope>NUCLEOTIDE SEQUENCE [LARGE SCALE GENOMIC DNA]</scope>
    <source>
        <strain evidence="1 2">ASD2818</strain>
    </source>
</reference>
<comment type="caution">
    <text evidence="1">The sequence shown here is derived from an EMBL/GenBank/DDBJ whole genome shotgun (WGS) entry which is preliminary data.</text>
</comment>
<protein>
    <recommendedName>
        <fullName evidence="3">Glycoside hydrolase family 42 N-terminal domain-containing protein</fullName>
    </recommendedName>
</protein>
<evidence type="ECO:0000313" key="2">
    <source>
        <dbReference type="Proteomes" id="UP000249377"/>
    </source>
</evidence>
<dbReference type="SUPFAM" id="SSF51445">
    <property type="entry name" value="(Trans)glycosidases"/>
    <property type="match status" value="1"/>
</dbReference>
<gene>
    <name evidence="1" type="ORF">DPQ25_04825</name>
</gene>
<accession>A0A328UJD4</accession>
<dbReference type="InterPro" id="IPR017853">
    <property type="entry name" value="GH"/>
</dbReference>
<name>A0A328UJD4_9FIRM</name>
<keyword evidence="2" id="KW-1185">Reference proteome</keyword>
<dbReference type="Gene3D" id="3.20.20.80">
    <property type="entry name" value="Glycosidases"/>
    <property type="match status" value="1"/>
</dbReference>
<sequence>MPFPITFWCGVPSDFMCEQRLAEIRESGCNLITGDYGVEGNQRVLKLCEKYGLRMTVEDPRLGECVRQPELIDTLLPAVAADYRAYPALFSYHIKDEPSAADFPVLSRIVARLKELDPEHEAYINLFPNYATPEMLGAATYQEHVARFLDEVKPEILSYDHYHFLKAAPVQQRDDFADDRERQIYLAAQAKSERGGFFDNLEVIRAQALAHRVPFMLIVLVAEHGPYRYLTEAEIRYEAFQALAYGAARMSYFTYWTPDYEEVWKYQNGMISQNGHRTQHFYDVQHVNLDLAKIGRKTAATSSVKVMHAGAESESVTPFSAFGGITEITGGRCTVGFFKNGLILLANKDWEQAATLCCKAESAPRCYNPQDEAWSEIPFDEEEQAYLIPLQAGGGCLIRF</sequence>
<dbReference type="RefSeq" id="WP_112332064.1">
    <property type="nucleotide sequence ID" value="NZ_QLYR01000002.1"/>
</dbReference>
<proteinExistence type="predicted"/>
<evidence type="ECO:0000313" key="1">
    <source>
        <dbReference type="EMBL" id="RAQ29633.1"/>
    </source>
</evidence>
<dbReference type="EMBL" id="QLYR01000002">
    <property type="protein sequence ID" value="RAQ29633.1"/>
    <property type="molecule type" value="Genomic_DNA"/>
</dbReference>